<feature type="binding site" evidence="6">
    <location>
        <position position="506"/>
    </location>
    <ligand>
        <name>S-adenosyl-L-methionine</name>
        <dbReference type="ChEBI" id="CHEBI:59789"/>
    </ligand>
</feature>
<dbReference type="GO" id="GO:0030697">
    <property type="term" value="F:tRNA (uracil(54)-C5)-methyltransferase activity, S-adenosyl methionine-dependent"/>
    <property type="evidence" value="ECO:0007669"/>
    <property type="project" value="UniProtKB-EC"/>
</dbReference>
<feature type="region of interest" description="Disordered" evidence="7">
    <location>
        <begin position="1026"/>
        <end position="1447"/>
    </location>
</feature>
<feature type="compositionally biased region" description="Low complexity" evidence="7">
    <location>
        <begin position="1121"/>
        <end position="1137"/>
    </location>
</feature>
<comment type="similarity">
    <text evidence="6">Belongs to the class I-like SAM-binding methyltransferase superfamily. RNA M5U methyltransferase family.</text>
</comment>
<evidence type="ECO:0000256" key="6">
    <source>
        <dbReference type="PROSITE-ProRule" id="PRU01024"/>
    </source>
</evidence>
<feature type="compositionally biased region" description="Basic and acidic residues" evidence="7">
    <location>
        <begin position="1175"/>
        <end position="1188"/>
    </location>
</feature>
<keyword evidence="1 6" id="KW-0489">Methyltransferase</keyword>
<evidence type="ECO:0000313" key="9">
    <source>
        <dbReference type="RefSeq" id="XP_015589756.1"/>
    </source>
</evidence>
<accession>A0AAJ7FFU9</accession>
<feature type="compositionally biased region" description="Polar residues" evidence="7">
    <location>
        <begin position="653"/>
        <end position="671"/>
    </location>
</feature>
<dbReference type="SUPFAM" id="SSF53335">
    <property type="entry name" value="S-adenosyl-L-methionine-dependent methyltransferases"/>
    <property type="match status" value="1"/>
</dbReference>
<feature type="region of interest" description="Disordered" evidence="7">
    <location>
        <begin position="714"/>
        <end position="755"/>
    </location>
</feature>
<comment type="caution">
    <text evidence="6">Lacks conserved residue(s) required for the propagation of feature annotation.</text>
</comment>
<evidence type="ECO:0000256" key="4">
    <source>
        <dbReference type="ARBA" id="ARBA00033763"/>
    </source>
</evidence>
<feature type="region of interest" description="Disordered" evidence="7">
    <location>
        <begin position="124"/>
        <end position="175"/>
    </location>
</feature>
<dbReference type="PANTHER" id="PTHR45904">
    <property type="entry name" value="TRNA (URACIL-5-)-METHYLTRANSFERASE"/>
    <property type="match status" value="1"/>
</dbReference>
<protein>
    <recommendedName>
        <fullName evidence="4">tRNA (uracil(54)-C(5))-methyltransferase</fullName>
        <ecNumber evidence="4">2.1.1.35</ecNumber>
    </recommendedName>
</protein>
<feature type="compositionally biased region" description="Polar residues" evidence="7">
    <location>
        <begin position="326"/>
        <end position="345"/>
    </location>
</feature>
<gene>
    <name evidence="9" type="primary">LOC107265148</name>
</gene>
<dbReference type="InterPro" id="IPR029063">
    <property type="entry name" value="SAM-dependent_MTases_sf"/>
</dbReference>
<feature type="compositionally biased region" description="Basic and acidic residues" evidence="7">
    <location>
        <begin position="1200"/>
        <end position="1220"/>
    </location>
</feature>
<feature type="compositionally biased region" description="Low complexity" evidence="7">
    <location>
        <begin position="1100"/>
        <end position="1111"/>
    </location>
</feature>
<dbReference type="EC" id="2.1.1.35" evidence="4"/>
<evidence type="ECO:0000256" key="5">
    <source>
        <dbReference type="ARBA" id="ARBA00047278"/>
    </source>
</evidence>
<feature type="compositionally biased region" description="Polar residues" evidence="7">
    <location>
        <begin position="1068"/>
        <end position="1083"/>
    </location>
</feature>
<dbReference type="Proteomes" id="UP000694920">
    <property type="component" value="Unplaced"/>
</dbReference>
<dbReference type="GO" id="GO:0003723">
    <property type="term" value="F:RNA binding"/>
    <property type="evidence" value="ECO:0007669"/>
    <property type="project" value="TreeGrafter"/>
</dbReference>
<organism evidence="8 9">
    <name type="scientific">Cephus cinctus</name>
    <name type="common">Wheat stem sawfly</name>
    <dbReference type="NCBI Taxonomy" id="211228"/>
    <lineage>
        <taxon>Eukaryota</taxon>
        <taxon>Metazoa</taxon>
        <taxon>Ecdysozoa</taxon>
        <taxon>Arthropoda</taxon>
        <taxon>Hexapoda</taxon>
        <taxon>Insecta</taxon>
        <taxon>Pterygota</taxon>
        <taxon>Neoptera</taxon>
        <taxon>Endopterygota</taxon>
        <taxon>Hymenoptera</taxon>
        <taxon>Cephoidea</taxon>
        <taxon>Cephidae</taxon>
        <taxon>Cephus</taxon>
    </lineage>
</organism>
<feature type="compositionally biased region" description="Basic and acidic residues" evidence="7">
    <location>
        <begin position="821"/>
        <end position="832"/>
    </location>
</feature>
<sequence length="1447" mass="164021">MMDDSEDVMFEDGDFEVLDECVEDDEVLIIEPNASSKTEIGPSVNTKSNDMKPTTTVVVTDILPDDTSFAKEPENNSISMTTNDNDAKDKKDEITDDDIMSHLDEIENIVLENTNFAMENDIAKQDEKHEESSSADKSVDDSRIKKNGDEISQKIPEETKKEEVKPLTDKDNTEAVEKNNSIVDTENDWYNKKIEMKVITVKERLSKLARVLEYSYPCYKKWLERMETFNGIPVCKLEPARRCTLEKPHINRWKFICSRKPVQESTEKEKEDSADVTVNKNVRTVWRLGPSGVWGANIDNASEFPPFVMRAVKIFEDFIQSIDQNTKESASVDETTANDENSAETPKSEEAKGNDEDSVTEAKQQWLWLLVRSNRLDELMLFATGKNISRSTMDDLKQVFETGPGKDCNVKSLYCKSIMRVENTSNTTTTFLVGSEALDETVGGIKIQLAPKTNFWSNAAGAENLGKAVADLLSPTPKTTVVEIGCGIGLIGLMLASKCQKVIGFDTPSEVEEAEMTSELNDIKNASFVMGQPSEVIPTIAKVLTNTKAAAIINTNTNIGRAIEVMTGLRKINSLRRLVMVTTLTKHSVRAILELTRPADQGLGNPFMPIRACVVDTLPVGPHFEVVILMERRVMNKFPQAHAQKNLNGQMSGHLESTQGSVSANTQNHNNPGKKVKMNPNKAGFAQQKQGASVKKQMNRTVAKGVLASKKGKAFIPGNKKTPPMKNVNPKIPQVKGKLKGKRVHSPERPHIPPKKFMKKYDKFNFKPQWQPGNFGGNQKVQENKYIHGKEKTPVMPREGPMKRKRDWIEEGPGPSSVPMSDRRSRELKDQGDLRERLSNNRIEPDLLQKVKEQQFLLDMAKQKLSGPIPSVDVATAKQLQNMLSMVLEETNKLQNQLPRSVWDRIAPPENIEHSPVPNVPPQNDPLLKGRYVQEMGTQDILITTANREFLQSNEMAQREGYKKYNAPGMAMPSGPRQDPVSNFQNPMPERFNPQDYRKPPNYENQWNRQPEKNYWNEFPSLKRDVSPLRRPISPPKHHMPAMNRLSPKRPLLSLPRRPYSPPRRHISPQQSQFKQHASSMRRQLSPLRREISSPCKEISPSSRQMSPPRRGISQSRREISPQGRRIPSPRRGISPNQRPPISPSRRQLSPPRRVADEWDIPTRGAVEQGVWQRSNERVPEKLWRNDRPSPSTSNWDHSSSNDRYRKPTNQDKWNAKESGQEGLWMGGGGGDVWNSKQTMAKQPNKEQWTPGNDNRWQNSAAGSSGDNWNIRGKDSFTKPNTDVFIKPNSRDNPWMDNNKPRWEPSSSKDSWNQADKEDWNDLPEDAKDPWGDDGNVGLKDRWQKFDNLSNTPSWNRDNESGDSWIKSNESWQSNKGMSMNNKPQWQTMSNQNTNESRWTSAADIAKKNLGSGNWPTTTNVGSWQPQGYPGFQQQRNFASNTFKDRR</sequence>
<dbReference type="GO" id="GO:0006396">
    <property type="term" value="P:RNA processing"/>
    <property type="evidence" value="ECO:0007669"/>
    <property type="project" value="InterPro"/>
</dbReference>
<feature type="compositionally biased region" description="Basic and acidic residues" evidence="7">
    <location>
        <begin position="346"/>
        <end position="355"/>
    </location>
</feature>
<dbReference type="KEGG" id="ccin:107265148"/>
<feature type="region of interest" description="Disordered" evidence="7">
    <location>
        <begin position="792"/>
        <end position="832"/>
    </location>
</feature>
<feature type="compositionally biased region" description="Polar residues" evidence="7">
    <location>
        <begin position="1347"/>
        <end position="1356"/>
    </location>
</feature>
<keyword evidence="8" id="KW-1185">Reference proteome</keyword>
<dbReference type="GO" id="GO:0032259">
    <property type="term" value="P:methylation"/>
    <property type="evidence" value="ECO:0007669"/>
    <property type="project" value="UniProtKB-KW"/>
</dbReference>
<feature type="compositionally biased region" description="Polar residues" evidence="7">
    <location>
        <begin position="1305"/>
        <end position="1314"/>
    </location>
</feature>
<feature type="compositionally biased region" description="Low complexity" evidence="7">
    <location>
        <begin position="1045"/>
        <end position="1058"/>
    </location>
</feature>
<feature type="compositionally biased region" description="Polar residues" evidence="7">
    <location>
        <begin position="1189"/>
        <end position="1199"/>
    </location>
</feature>
<dbReference type="InterPro" id="IPR010280">
    <property type="entry name" value="U5_MeTrfase_fam"/>
</dbReference>
<evidence type="ECO:0000313" key="8">
    <source>
        <dbReference type="Proteomes" id="UP000694920"/>
    </source>
</evidence>
<dbReference type="PROSITE" id="PS51687">
    <property type="entry name" value="SAM_MT_RNA_M5U"/>
    <property type="match status" value="1"/>
</dbReference>
<name>A0AAJ7FFU9_CEPCN</name>
<feature type="compositionally biased region" description="Polar residues" evidence="7">
    <location>
        <begin position="1235"/>
        <end position="1268"/>
    </location>
</feature>
<feature type="region of interest" description="Disordered" evidence="7">
    <location>
        <begin position="326"/>
        <end position="359"/>
    </location>
</feature>
<evidence type="ECO:0000256" key="1">
    <source>
        <dbReference type="ARBA" id="ARBA00022603"/>
    </source>
</evidence>
<feature type="compositionally biased region" description="Low complexity" evidence="7">
    <location>
        <begin position="1144"/>
        <end position="1153"/>
    </location>
</feature>
<feature type="region of interest" description="Disordered" evidence="7">
    <location>
        <begin position="653"/>
        <end position="679"/>
    </location>
</feature>
<feature type="compositionally biased region" description="Polar residues" evidence="7">
    <location>
        <begin position="33"/>
        <end position="52"/>
    </location>
</feature>
<dbReference type="RefSeq" id="XP_015589756.1">
    <property type="nucleotide sequence ID" value="XM_015734270.2"/>
</dbReference>
<proteinExistence type="inferred from homology"/>
<feature type="compositionally biased region" description="Basic and acidic residues" evidence="7">
    <location>
        <begin position="1315"/>
        <end position="1331"/>
    </location>
</feature>
<evidence type="ECO:0000256" key="3">
    <source>
        <dbReference type="ARBA" id="ARBA00022691"/>
    </source>
</evidence>
<evidence type="ECO:0000256" key="7">
    <source>
        <dbReference type="SAM" id="MobiDB-lite"/>
    </source>
</evidence>
<evidence type="ECO:0000256" key="2">
    <source>
        <dbReference type="ARBA" id="ARBA00022679"/>
    </source>
</evidence>
<dbReference type="PANTHER" id="PTHR45904:SF2">
    <property type="entry name" value="TRNA (URACIL-5-)-METHYLTRANSFERASE HOMOLOG A"/>
    <property type="match status" value="1"/>
</dbReference>
<keyword evidence="3 6" id="KW-0949">S-adenosyl-L-methionine</keyword>
<dbReference type="GeneID" id="107265148"/>
<comment type="catalytic activity">
    <reaction evidence="5">
        <text>uridine(54) in tRNA + S-adenosyl-L-methionine = 5-methyluridine(54) in tRNA + S-adenosyl-L-homocysteine + H(+)</text>
        <dbReference type="Rhea" id="RHEA:42712"/>
        <dbReference type="Rhea" id="RHEA-COMP:10167"/>
        <dbReference type="Rhea" id="RHEA-COMP:10193"/>
        <dbReference type="ChEBI" id="CHEBI:15378"/>
        <dbReference type="ChEBI" id="CHEBI:57856"/>
        <dbReference type="ChEBI" id="CHEBI:59789"/>
        <dbReference type="ChEBI" id="CHEBI:65315"/>
        <dbReference type="ChEBI" id="CHEBI:74447"/>
        <dbReference type="EC" id="2.1.1.35"/>
    </reaction>
    <physiologicalReaction direction="left-to-right" evidence="5">
        <dbReference type="Rhea" id="RHEA:42713"/>
    </physiologicalReaction>
</comment>
<feature type="compositionally biased region" description="Polar residues" evidence="7">
    <location>
        <begin position="1366"/>
        <end position="1400"/>
    </location>
</feature>
<feature type="compositionally biased region" description="Polar residues" evidence="7">
    <location>
        <begin position="1411"/>
        <end position="1447"/>
    </location>
</feature>
<feature type="region of interest" description="Disordered" evidence="7">
    <location>
        <begin position="32"/>
        <end position="52"/>
    </location>
</feature>
<reference evidence="9" key="1">
    <citation type="submission" date="2025-08" db="UniProtKB">
        <authorList>
            <consortium name="RefSeq"/>
        </authorList>
    </citation>
    <scope>IDENTIFICATION</scope>
</reference>
<keyword evidence="2 6" id="KW-0808">Transferase</keyword>
<feature type="region of interest" description="Disordered" evidence="7">
    <location>
        <begin position="66"/>
        <end position="91"/>
    </location>
</feature>
<dbReference type="InterPro" id="IPR045850">
    <property type="entry name" value="TRM2_met"/>
</dbReference>
<dbReference type="Gene3D" id="3.40.50.150">
    <property type="entry name" value="Vaccinia Virus protein VP39"/>
    <property type="match status" value="1"/>
</dbReference>